<comment type="subunit">
    <text evidence="4">Homodimer.</text>
</comment>
<gene>
    <name evidence="4 7" type="primary">truA</name>
    <name evidence="7" type="ORF">ACFFNY_34575</name>
</gene>
<dbReference type="PIRSF" id="PIRSF001430">
    <property type="entry name" value="tRNA_psdUrid_synth"/>
    <property type="match status" value="1"/>
</dbReference>
<evidence type="ECO:0000313" key="8">
    <source>
        <dbReference type="Proteomes" id="UP001589619"/>
    </source>
</evidence>
<feature type="binding site" evidence="4">
    <location>
        <position position="110"/>
    </location>
    <ligand>
        <name>substrate</name>
    </ligand>
</feature>
<keyword evidence="3 4" id="KW-0413">Isomerase</keyword>
<dbReference type="InterPro" id="IPR020103">
    <property type="entry name" value="PsdUridine_synth_cat_dom_sf"/>
</dbReference>
<comment type="function">
    <text evidence="4">Formation of pseudouridine at positions 38, 39 and 40 in the anticodon stem and loop of transfer RNAs.</text>
</comment>
<dbReference type="CDD" id="cd02570">
    <property type="entry name" value="PseudoU_synth_EcTruA"/>
    <property type="match status" value="1"/>
</dbReference>
<dbReference type="InterPro" id="IPR020095">
    <property type="entry name" value="PsdUridine_synth_TruA_C"/>
</dbReference>
<evidence type="ECO:0000256" key="3">
    <source>
        <dbReference type="ARBA" id="ARBA00023235"/>
    </source>
</evidence>
<feature type="domain" description="Pseudouridine synthase I TruA alpha/beta" evidence="6">
    <location>
        <begin position="8"/>
        <end position="101"/>
    </location>
</feature>
<feature type="active site" description="Nucleophile" evidence="4">
    <location>
        <position position="52"/>
    </location>
</feature>
<dbReference type="PANTHER" id="PTHR11142:SF0">
    <property type="entry name" value="TRNA PSEUDOURIDINE SYNTHASE-LIKE 1"/>
    <property type="match status" value="1"/>
</dbReference>
<evidence type="ECO:0000259" key="6">
    <source>
        <dbReference type="Pfam" id="PF01416"/>
    </source>
</evidence>
<sequence>MRNLIMTVSYDGTAYSGFQSQPDGNTIQDRIEAAIEHLTGEKIIITSSGRTDAGVHARAQLFNFHTASSIPLERWALALNSRLPPDIRILEARMADPDFHARRWAKRKTYRYTINCNRIPDVFQRHMQVHHPTPLDVEAMRHALRTLIGEHDFTSFCSVKSTKPSHVRTIYDAVIEIEPQRSLEGSLSTGVIHIFITGNGFLQHMVRIIVGTLLQIGEGKRSPQEMGDILAAQKRSRAGPTAMPHGLMLWDIVY</sequence>
<dbReference type="InterPro" id="IPR001406">
    <property type="entry name" value="PsdUridine_synth_TruA"/>
</dbReference>
<dbReference type="Gene3D" id="3.30.70.580">
    <property type="entry name" value="Pseudouridine synthase I, catalytic domain, N-terminal subdomain"/>
    <property type="match status" value="1"/>
</dbReference>
<dbReference type="NCBIfam" id="TIGR00071">
    <property type="entry name" value="hisT_truA"/>
    <property type="match status" value="1"/>
</dbReference>
<feature type="domain" description="Pseudouridine synthase I TruA alpha/beta" evidence="6">
    <location>
        <begin position="143"/>
        <end position="254"/>
    </location>
</feature>
<organism evidence="7 8">
    <name type="scientific">Paenibacillus hodogayensis</name>
    <dbReference type="NCBI Taxonomy" id="279208"/>
    <lineage>
        <taxon>Bacteria</taxon>
        <taxon>Bacillati</taxon>
        <taxon>Bacillota</taxon>
        <taxon>Bacilli</taxon>
        <taxon>Bacillales</taxon>
        <taxon>Paenibacillaceae</taxon>
        <taxon>Paenibacillus</taxon>
    </lineage>
</organism>
<reference evidence="7 8" key="1">
    <citation type="submission" date="2024-09" db="EMBL/GenBank/DDBJ databases">
        <authorList>
            <person name="Sun Q."/>
            <person name="Mori K."/>
        </authorList>
    </citation>
    <scope>NUCLEOTIDE SEQUENCE [LARGE SCALE GENOMIC DNA]</scope>
    <source>
        <strain evidence="7 8">JCM 12520</strain>
    </source>
</reference>
<dbReference type="Gene3D" id="3.30.70.660">
    <property type="entry name" value="Pseudouridine synthase I, catalytic domain, C-terminal subdomain"/>
    <property type="match status" value="1"/>
</dbReference>
<accession>A0ABV5W808</accession>
<protein>
    <recommendedName>
        <fullName evidence="4">tRNA pseudouridine synthase A</fullName>
        <ecNumber evidence="4">5.4.99.12</ecNumber>
    </recommendedName>
    <alternativeName>
        <fullName evidence="4">tRNA pseudouridine(38-40) synthase</fullName>
    </alternativeName>
    <alternativeName>
        <fullName evidence="4">tRNA pseudouridylate synthase I</fullName>
    </alternativeName>
    <alternativeName>
        <fullName evidence="4">tRNA-uridine isomerase I</fullName>
    </alternativeName>
</protein>
<proteinExistence type="inferred from homology"/>
<comment type="similarity">
    <text evidence="1 4 5">Belongs to the tRNA pseudouridine synthase TruA family.</text>
</comment>
<dbReference type="EC" id="5.4.99.12" evidence="4"/>
<comment type="caution">
    <text evidence="7">The sequence shown here is derived from an EMBL/GenBank/DDBJ whole genome shotgun (WGS) entry which is preliminary data.</text>
</comment>
<evidence type="ECO:0000256" key="1">
    <source>
        <dbReference type="ARBA" id="ARBA00009375"/>
    </source>
</evidence>
<dbReference type="InterPro" id="IPR020094">
    <property type="entry name" value="TruA/RsuA/RluB/E/F_N"/>
</dbReference>
<evidence type="ECO:0000256" key="5">
    <source>
        <dbReference type="RuleBase" id="RU003792"/>
    </source>
</evidence>
<dbReference type="HAMAP" id="MF_00171">
    <property type="entry name" value="TruA"/>
    <property type="match status" value="1"/>
</dbReference>
<dbReference type="Proteomes" id="UP001589619">
    <property type="component" value="Unassembled WGS sequence"/>
</dbReference>
<comment type="caution">
    <text evidence="4">Lacks conserved residue(s) required for the propagation of feature annotation.</text>
</comment>
<dbReference type="Pfam" id="PF01416">
    <property type="entry name" value="PseudoU_synth_1"/>
    <property type="match status" value="2"/>
</dbReference>
<keyword evidence="2 4" id="KW-0819">tRNA processing</keyword>
<dbReference type="RefSeq" id="WP_344915607.1">
    <property type="nucleotide sequence ID" value="NZ_BAAAYO010000016.1"/>
</dbReference>
<dbReference type="GO" id="GO:0160147">
    <property type="term" value="F:tRNA pseudouridine(38-40) synthase activity"/>
    <property type="evidence" value="ECO:0007669"/>
    <property type="project" value="UniProtKB-EC"/>
</dbReference>
<evidence type="ECO:0000256" key="2">
    <source>
        <dbReference type="ARBA" id="ARBA00022694"/>
    </source>
</evidence>
<dbReference type="EMBL" id="JBHMAG010000028">
    <property type="protein sequence ID" value="MFB9756720.1"/>
    <property type="molecule type" value="Genomic_DNA"/>
</dbReference>
<dbReference type="SUPFAM" id="SSF55120">
    <property type="entry name" value="Pseudouridine synthase"/>
    <property type="match status" value="1"/>
</dbReference>
<dbReference type="InterPro" id="IPR020097">
    <property type="entry name" value="PsdUridine_synth_TruA_a/b_dom"/>
</dbReference>
<name>A0ABV5W808_9BACL</name>
<comment type="catalytic activity">
    <reaction evidence="4 5">
        <text>uridine(38/39/40) in tRNA = pseudouridine(38/39/40) in tRNA</text>
        <dbReference type="Rhea" id="RHEA:22376"/>
        <dbReference type="Rhea" id="RHEA-COMP:10085"/>
        <dbReference type="Rhea" id="RHEA-COMP:10087"/>
        <dbReference type="ChEBI" id="CHEBI:65314"/>
        <dbReference type="ChEBI" id="CHEBI:65315"/>
        <dbReference type="EC" id="5.4.99.12"/>
    </reaction>
</comment>
<keyword evidence="8" id="KW-1185">Reference proteome</keyword>
<evidence type="ECO:0000256" key="4">
    <source>
        <dbReference type="HAMAP-Rule" id="MF_00171"/>
    </source>
</evidence>
<dbReference type="PANTHER" id="PTHR11142">
    <property type="entry name" value="PSEUDOURIDYLATE SYNTHASE"/>
    <property type="match status" value="1"/>
</dbReference>
<evidence type="ECO:0000313" key="7">
    <source>
        <dbReference type="EMBL" id="MFB9756720.1"/>
    </source>
</evidence>